<comment type="caution">
    <text evidence="2">The sequence shown here is derived from an EMBL/GenBank/DDBJ whole genome shotgun (WGS) entry which is preliminary data.</text>
</comment>
<dbReference type="AlphaFoldDB" id="A0A4C1WQD8"/>
<evidence type="ECO:0000313" key="2">
    <source>
        <dbReference type="EMBL" id="GBP52549.1"/>
    </source>
</evidence>
<evidence type="ECO:0000313" key="3">
    <source>
        <dbReference type="Proteomes" id="UP000299102"/>
    </source>
</evidence>
<dbReference type="Proteomes" id="UP000299102">
    <property type="component" value="Unassembled WGS sequence"/>
</dbReference>
<protein>
    <submittedName>
        <fullName evidence="2">Uncharacterized protein</fullName>
    </submittedName>
</protein>
<name>A0A4C1WQD8_EUMVA</name>
<feature type="region of interest" description="Disordered" evidence="1">
    <location>
        <begin position="18"/>
        <end position="40"/>
    </location>
</feature>
<gene>
    <name evidence="2" type="ORF">EVAR_39072_1</name>
</gene>
<keyword evidence="3" id="KW-1185">Reference proteome</keyword>
<proteinExistence type="predicted"/>
<dbReference type="EMBL" id="BGZK01000605">
    <property type="protein sequence ID" value="GBP52549.1"/>
    <property type="molecule type" value="Genomic_DNA"/>
</dbReference>
<accession>A0A4C1WQD8</accession>
<organism evidence="2 3">
    <name type="scientific">Eumeta variegata</name>
    <name type="common">Bagworm moth</name>
    <name type="synonym">Eumeta japonica</name>
    <dbReference type="NCBI Taxonomy" id="151549"/>
    <lineage>
        <taxon>Eukaryota</taxon>
        <taxon>Metazoa</taxon>
        <taxon>Ecdysozoa</taxon>
        <taxon>Arthropoda</taxon>
        <taxon>Hexapoda</taxon>
        <taxon>Insecta</taxon>
        <taxon>Pterygota</taxon>
        <taxon>Neoptera</taxon>
        <taxon>Endopterygota</taxon>
        <taxon>Lepidoptera</taxon>
        <taxon>Glossata</taxon>
        <taxon>Ditrysia</taxon>
        <taxon>Tineoidea</taxon>
        <taxon>Psychidae</taxon>
        <taxon>Oiketicinae</taxon>
        <taxon>Eumeta</taxon>
    </lineage>
</organism>
<feature type="compositionally biased region" description="Basic and acidic residues" evidence="1">
    <location>
        <begin position="22"/>
        <end position="33"/>
    </location>
</feature>
<evidence type="ECO:0000256" key="1">
    <source>
        <dbReference type="SAM" id="MobiDB-lite"/>
    </source>
</evidence>
<reference evidence="2 3" key="1">
    <citation type="journal article" date="2019" name="Commun. Biol.">
        <title>The bagworm genome reveals a unique fibroin gene that provides high tensile strength.</title>
        <authorList>
            <person name="Kono N."/>
            <person name="Nakamura H."/>
            <person name="Ohtoshi R."/>
            <person name="Tomita M."/>
            <person name="Numata K."/>
            <person name="Arakawa K."/>
        </authorList>
    </citation>
    <scope>NUCLEOTIDE SEQUENCE [LARGE SCALE GENOMIC DNA]</scope>
</reference>
<sequence length="102" mass="11659">MNIDTVFSIDVDNKTPSHYSLRRREARRERRDGLSTSRQSLVAGRKYTQSGVVAPAPRAQGAQVLGRVKITRSRSTDGRTRTSTDRYVSPYLRTLYIRLTCR</sequence>